<evidence type="ECO:0000256" key="1">
    <source>
        <dbReference type="ARBA" id="ARBA00022737"/>
    </source>
</evidence>
<organism evidence="4 5">
    <name type="scientific">Goekera deserti</name>
    <dbReference type="NCBI Taxonomy" id="2497753"/>
    <lineage>
        <taxon>Bacteria</taxon>
        <taxon>Bacillati</taxon>
        <taxon>Actinomycetota</taxon>
        <taxon>Actinomycetes</taxon>
        <taxon>Geodermatophilales</taxon>
        <taxon>Geodermatophilaceae</taxon>
        <taxon>Goekera</taxon>
    </lineage>
</organism>
<dbReference type="SUPFAM" id="SSF48403">
    <property type="entry name" value="Ankyrin repeat"/>
    <property type="match status" value="1"/>
</dbReference>
<keyword evidence="1" id="KW-0677">Repeat</keyword>
<dbReference type="AlphaFoldDB" id="A0A7K3WD94"/>
<dbReference type="SMART" id="SM00248">
    <property type="entry name" value="ANK"/>
    <property type="match status" value="1"/>
</dbReference>
<dbReference type="PROSITE" id="PS50297">
    <property type="entry name" value="ANK_REP_REGION"/>
    <property type="match status" value="1"/>
</dbReference>
<evidence type="ECO:0000313" key="5">
    <source>
        <dbReference type="Proteomes" id="UP000470470"/>
    </source>
</evidence>
<reference evidence="4 5" key="1">
    <citation type="submission" date="2020-02" db="EMBL/GenBank/DDBJ databases">
        <title>The whole genome sequence of CPCC 205119.</title>
        <authorList>
            <person name="Jiang Z."/>
        </authorList>
    </citation>
    <scope>NUCLEOTIDE SEQUENCE [LARGE SCALE GENOMIC DNA]</scope>
    <source>
        <strain evidence="4 5">CPCC 205119</strain>
    </source>
</reference>
<dbReference type="EMBL" id="JAAGWK010000011">
    <property type="protein sequence ID" value="NEL54364.1"/>
    <property type="molecule type" value="Genomic_DNA"/>
</dbReference>
<keyword evidence="2 3" id="KW-0040">ANK repeat</keyword>
<dbReference type="InterPro" id="IPR036770">
    <property type="entry name" value="Ankyrin_rpt-contain_sf"/>
</dbReference>
<dbReference type="PANTHER" id="PTHR24201">
    <property type="entry name" value="ANK_REP_REGION DOMAIN-CONTAINING PROTEIN"/>
    <property type="match status" value="1"/>
</dbReference>
<dbReference type="Proteomes" id="UP000470470">
    <property type="component" value="Unassembled WGS sequence"/>
</dbReference>
<dbReference type="RefSeq" id="WP_152727602.1">
    <property type="nucleotide sequence ID" value="NZ_JAABOZ010000001.1"/>
</dbReference>
<gene>
    <name evidence="4" type="ORF">G1H19_10160</name>
</gene>
<proteinExistence type="predicted"/>
<dbReference type="PROSITE" id="PS50088">
    <property type="entry name" value="ANK_REPEAT"/>
    <property type="match status" value="1"/>
</dbReference>
<dbReference type="Pfam" id="PF12796">
    <property type="entry name" value="Ank_2"/>
    <property type="match status" value="1"/>
</dbReference>
<keyword evidence="5" id="KW-1185">Reference proteome</keyword>
<protein>
    <submittedName>
        <fullName evidence="4">Ankyrin repeat domain-containing protein</fullName>
    </submittedName>
</protein>
<evidence type="ECO:0000256" key="2">
    <source>
        <dbReference type="ARBA" id="ARBA00023043"/>
    </source>
</evidence>
<feature type="repeat" description="ANK" evidence="3">
    <location>
        <begin position="38"/>
        <end position="70"/>
    </location>
</feature>
<dbReference type="InterPro" id="IPR002110">
    <property type="entry name" value="Ankyrin_rpt"/>
</dbReference>
<sequence>MTEDRPAQSLFEAVAAGDADAVRAAVAAGDSPAVRDGDDWSPLDHAAGRGDAQIVRILLDAGADPAAEGREQRSAYRIALAAGHVDAARVLRAALEAADPATAAQHQWRPYCRAYPIGRLRAAPGWRDDAADLDDAAIVFVHDDLTVTRDMWRDEDVLYADVSAEWTSFCAEQLGFAVPDDFDLVPDQKSGVI</sequence>
<dbReference type="Gene3D" id="1.25.40.20">
    <property type="entry name" value="Ankyrin repeat-containing domain"/>
    <property type="match status" value="1"/>
</dbReference>
<evidence type="ECO:0000256" key="3">
    <source>
        <dbReference type="PROSITE-ProRule" id="PRU00023"/>
    </source>
</evidence>
<evidence type="ECO:0000313" key="4">
    <source>
        <dbReference type="EMBL" id="NEL54364.1"/>
    </source>
</evidence>
<accession>A0A7K3WD94</accession>
<name>A0A7K3WD94_9ACTN</name>
<dbReference type="InterPro" id="IPR050776">
    <property type="entry name" value="Ank_Repeat/CDKN_Inhibitor"/>
</dbReference>
<comment type="caution">
    <text evidence="4">The sequence shown here is derived from an EMBL/GenBank/DDBJ whole genome shotgun (WGS) entry which is preliminary data.</text>
</comment>